<dbReference type="Proteomes" id="UP001151760">
    <property type="component" value="Unassembled WGS sequence"/>
</dbReference>
<name>A0ABQ5CNT1_9ASTR</name>
<protein>
    <submittedName>
        <fullName evidence="1">Uncharacterized protein</fullName>
    </submittedName>
</protein>
<accession>A0ABQ5CNT1</accession>
<evidence type="ECO:0000313" key="1">
    <source>
        <dbReference type="EMBL" id="GJT28685.1"/>
    </source>
</evidence>
<comment type="caution">
    <text evidence="1">The sequence shown here is derived from an EMBL/GenBank/DDBJ whole genome shotgun (WGS) entry which is preliminary data.</text>
</comment>
<reference evidence="1" key="1">
    <citation type="journal article" date="2022" name="Int. J. Mol. Sci.">
        <title>Draft Genome of Tanacetum Coccineum: Genomic Comparison of Closely Related Tanacetum-Family Plants.</title>
        <authorList>
            <person name="Yamashiro T."/>
            <person name="Shiraishi A."/>
            <person name="Nakayama K."/>
            <person name="Satake H."/>
        </authorList>
    </citation>
    <scope>NUCLEOTIDE SEQUENCE</scope>
</reference>
<gene>
    <name evidence="1" type="ORF">Tco_0908960</name>
</gene>
<proteinExistence type="predicted"/>
<organism evidence="1 2">
    <name type="scientific">Tanacetum coccineum</name>
    <dbReference type="NCBI Taxonomy" id="301880"/>
    <lineage>
        <taxon>Eukaryota</taxon>
        <taxon>Viridiplantae</taxon>
        <taxon>Streptophyta</taxon>
        <taxon>Embryophyta</taxon>
        <taxon>Tracheophyta</taxon>
        <taxon>Spermatophyta</taxon>
        <taxon>Magnoliopsida</taxon>
        <taxon>eudicotyledons</taxon>
        <taxon>Gunneridae</taxon>
        <taxon>Pentapetalae</taxon>
        <taxon>asterids</taxon>
        <taxon>campanulids</taxon>
        <taxon>Asterales</taxon>
        <taxon>Asteraceae</taxon>
        <taxon>Asteroideae</taxon>
        <taxon>Anthemideae</taxon>
        <taxon>Anthemidinae</taxon>
        <taxon>Tanacetum</taxon>
    </lineage>
</organism>
<reference evidence="1" key="2">
    <citation type="submission" date="2022-01" db="EMBL/GenBank/DDBJ databases">
        <authorList>
            <person name="Yamashiro T."/>
            <person name="Shiraishi A."/>
            <person name="Satake H."/>
            <person name="Nakayama K."/>
        </authorList>
    </citation>
    <scope>NUCLEOTIDE SEQUENCE</scope>
</reference>
<keyword evidence="2" id="KW-1185">Reference proteome</keyword>
<sequence length="83" mass="8927">MRALLIQHGCEAVLEVLPAYMEGEVKAELNKKAHSVVILCLGNKVPRILKSLTYNMGQGEVKGGGVDFGVINSLLGKVMGEME</sequence>
<evidence type="ECO:0000313" key="2">
    <source>
        <dbReference type="Proteomes" id="UP001151760"/>
    </source>
</evidence>
<dbReference type="EMBL" id="BQNB010014481">
    <property type="protein sequence ID" value="GJT28685.1"/>
    <property type="molecule type" value="Genomic_DNA"/>
</dbReference>